<evidence type="ECO:0000256" key="3">
    <source>
        <dbReference type="HAMAP-Rule" id="MF_01151"/>
    </source>
</evidence>
<feature type="region of interest" description="Disordered" evidence="6">
    <location>
        <begin position="1"/>
        <end position="20"/>
    </location>
</feature>
<evidence type="ECO:0000256" key="6">
    <source>
        <dbReference type="SAM" id="MobiDB-lite"/>
    </source>
</evidence>
<comment type="caution">
    <text evidence="7">The sequence shown here is derived from an EMBL/GenBank/DDBJ whole genome shotgun (WGS) entry which is preliminary data.</text>
</comment>
<dbReference type="GO" id="GO:0000774">
    <property type="term" value="F:adenyl-nucleotide exchange factor activity"/>
    <property type="evidence" value="ECO:0007669"/>
    <property type="project" value="InterPro"/>
</dbReference>
<dbReference type="PANTHER" id="PTHR21237:SF23">
    <property type="entry name" value="GRPE PROTEIN HOMOLOG, MITOCHONDRIAL"/>
    <property type="match status" value="1"/>
</dbReference>
<dbReference type="Gene3D" id="3.90.20.20">
    <property type="match status" value="1"/>
</dbReference>
<dbReference type="GO" id="GO:0006457">
    <property type="term" value="P:protein folding"/>
    <property type="evidence" value="ECO:0007669"/>
    <property type="project" value="InterPro"/>
</dbReference>
<dbReference type="Pfam" id="PF01025">
    <property type="entry name" value="GrpE"/>
    <property type="match status" value="1"/>
</dbReference>
<evidence type="ECO:0000256" key="1">
    <source>
        <dbReference type="ARBA" id="ARBA00009054"/>
    </source>
</evidence>
<dbReference type="CDD" id="cd00446">
    <property type="entry name" value="GrpE"/>
    <property type="match status" value="1"/>
</dbReference>
<dbReference type="PRINTS" id="PR00773">
    <property type="entry name" value="GRPEPROTEIN"/>
</dbReference>
<comment type="similarity">
    <text evidence="1 3 4">Belongs to the GrpE family.</text>
</comment>
<evidence type="ECO:0000256" key="4">
    <source>
        <dbReference type="RuleBase" id="RU004478"/>
    </source>
</evidence>
<dbReference type="InterPro" id="IPR009012">
    <property type="entry name" value="GrpE_head"/>
</dbReference>
<dbReference type="SUPFAM" id="SSF51064">
    <property type="entry name" value="Head domain of nucleotide exchange factor GrpE"/>
    <property type="match status" value="1"/>
</dbReference>
<keyword evidence="5" id="KW-0175">Coiled coil</keyword>
<dbReference type="GO" id="GO:0005737">
    <property type="term" value="C:cytoplasm"/>
    <property type="evidence" value="ECO:0007669"/>
    <property type="project" value="UniProtKB-SubCell"/>
</dbReference>
<comment type="subunit">
    <text evidence="3">Homodimer.</text>
</comment>
<dbReference type="Gene3D" id="2.30.22.10">
    <property type="entry name" value="Head domain of nucleotide exchange factor GrpE"/>
    <property type="match status" value="1"/>
</dbReference>
<dbReference type="EMBL" id="PCTR01000112">
    <property type="protein sequence ID" value="PIP85576.1"/>
    <property type="molecule type" value="Genomic_DNA"/>
</dbReference>
<proteinExistence type="inferred from homology"/>
<accession>A0A2H0DTR6</accession>
<feature type="coiled-coil region" evidence="5">
    <location>
        <begin position="30"/>
        <end position="71"/>
    </location>
</feature>
<keyword evidence="2 3" id="KW-0143">Chaperone</keyword>
<gene>
    <name evidence="3 7" type="primary">grpE</name>
    <name evidence="7" type="ORF">COW83_03550</name>
</gene>
<dbReference type="AlphaFoldDB" id="A0A2H0DTR6"/>
<comment type="function">
    <text evidence="3">Participates actively in the response to hyperosmotic and heat shock by preventing the aggregation of stress-denatured proteins, in association with DnaK and GrpE. It is the nucleotide exchange factor for DnaK and may function as a thermosensor. Unfolded proteins bind initially to DnaJ; upon interaction with the DnaJ-bound protein, DnaK hydrolyzes its bound ATP, resulting in the formation of a stable complex. GrpE releases ADP from DnaK; ATP binding to DnaK triggers the release of the substrate protein, thus completing the reaction cycle. Several rounds of ATP-dependent interactions between DnaJ, DnaK and GrpE are required for fully efficient folding.</text>
</comment>
<dbReference type="GO" id="GO:0042803">
    <property type="term" value="F:protein homodimerization activity"/>
    <property type="evidence" value="ECO:0007669"/>
    <property type="project" value="InterPro"/>
</dbReference>
<evidence type="ECO:0000313" key="7">
    <source>
        <dbReference type="EMBL" id="PIP85576.1"/>
    </source>
</evidence>
<dbReference type="PANTHER" id="PTHR21237">
    <property type="entry name" value="GRPE PROTEIN"/>
    <property type="match status" value="1"/>
</dbReference>
<sequence length="179" mass="20372">MVKKTKNPTINNRDHLETPQETQLETLNRLVILQKRVAEIQDQFEATEEKYKRVLADYQNQERRHNEQQTNIIKMASASLIERLLLNLDSLEMAQSHLKDHGLQIVIDQFSATLSQEGLSVIKSDGQDFDPLLMDCTEVVPGKKDKVVKTVSPGYFLFDKVLRPAKVKVGSGTTILLNK</sequence>
<evidence type="ECO:0000313" key="8">
    <source>
        <dbReference type="Proteomes" id="UP000231136"/>
    </source>
</evidence>
<keyword evidence="3" id="KW-0963">Cytoplasm</keyword>
<dbReference type="GO" id="GO:0051082">
    <property type="term" value="F:unfolded protein binding"/>
    <property type="evidence" value="ECO:0007669"/>
    <property type="project" value="TreeGrafter"/>
</dbReference>
<comment type="subcellular location">
    <subcellularLocation>
        <location evidence="3">Cytoplasm</location>
    </subcellularLocation>
</comment>
<dbReference type="GO" id="GO:0051087">
    <property type="term" value="F:protein-folding chaperone binding"/>
    <property type="evidence" value="ECO:0007669"/>
    <property type="project" value="InterPro"/>
</dbReference>
<name>A0A2H0DTR6_9BACT</name>
<organism evidence="7 8">
    <name type="scientific">Candidatus Collierbacteria bacterium CG22_combo_CG10-13_8_21_14_all_43_12</name>
    <dbReference type="NCBI Taxonomy" id="1974537"/>
    <lineage>
        <taxon>Bacteria</taxon>
        <taxon>Candidatus Collieribacteriota</taxon>
    </lineage>
</organism>
<reference evidence="7 8" key="1">
    <citation type="submission" date="2017-09" db="EMBL/GenBank/DDBJ databases">
        <title>Depth-based differentiation of microbial function through sediment-hosted aquifers and enrichment of novel symbionts in the deep terrestrial subsurface.</title>
        <authorList>
            <person name="Probst A.J."/>
            <person name="Ladd B."/>
            <person name="Jarett J.K."/>
            <person name="Geller-Mcgrath D.E."/>
            <person name="Sieber C.M."/>
            <person name="Emerson J.B."/>
            <person name="Anantharaman K."/>
            <person name="Thomas B.C."/>
            <person name="Malmstrom R."/>
            <person name="Stieglmeier M."/>
            <person name="Klingl A."/>
            <person name="Woyke T."/>
            <person name="Ryan C.M."/>
            <person name="Banfield J.F."/>
        </authorList>
    </citation>
    <scope>NUCLEOTIDE SEQUENCE [LARGE SCALE GENOMIC DNA]</scope>
    <source>
        <strain evidence="7">CG22_combo_CG10-13_8_21_14_all_43_12</strain>
    </source>
</reference>
<keyword evidence="3" id="KW-0346">Stress response</keyword>
<dbReference type="SUPFAM" id="SSF58014">
    <property type="entry name" value="Coiled-coil domain of nucleotide exchange factor GrpE"/>
    <property type="match status" value="1"/>
</dbReference>
<evidence type="ECO:0000256" key="5">
    <source>
        <dbReference type="SAM" id="Coils"/>
    </source>
</evidence>
<dbReference type="HAMAP" id="MF_01151">
    <property type="entry name" value="GrpE"/>
    <property type="match status" value="1"/>
</dbReference>
<dbReference type="Proteomes" id="UP000231136">
    <property type="component" value="Unassembled WGS sequence"/>
</dbReference>
<protein>
    <recommendedName>
        <fullName evidence="3">Protein GrpE</fullName>
    </recommendedName>
    <alternativeName>
        <fullName evidence="3">HSP-70 cofactor</fullName>
    </alternativeName>
</protein>
<evidence type="ECO:0000256" key="2">
    <source>
        <dbReference type="ARBA" id="ARBA00023186"/>
    </source>
</evidence>
<dbReference type="InterPro" id="IPR013805">
    <property type="entry name" value="GrpE_CC"/>
</dbReference>
<dbReference type="InterPro" id="IPR000740">
    <property type="entry name" value="GrpE"/>
</dbReference>